<organism evidence="2 3">
    <name type="scientific">Blastopirellula marina</name>
    <dbReference type="NCBI Taxonomy" id="124"/>
    <lineage>
        <taxon>Bacteria</taxon>
        <taxon>Pseudomonadati</taxon>
        <taxon>Planctomycetota</taxon>
        <taxon>Planctomycetia</taxon>
        <taxon>Pirellulales</taxon>
        <taxon>Pirellulaceae</taxon>
        <taxon>Blastopirellula</taxon>
    </lineage>
</organism>
<dbReference type="OrthoDB" id="263204at2"/>
<comment type="caution">
    <text evidence="2">The sequence shown here is derived from an EMBL/GenBank/DDBJ whole genome shotgun (WGS) entry which is preliminary data.</text>
</comment>
<protein>
    <submittedName>
        <fullName evidence="2">Uncharacterized protein</fullName>
    </submittedName>
</protein>
<feature type="transmembrane region" description="Helical" evidence="1">
    <location>
        <begin position="175"/>
        <end position="192"/>
    </location>
</feature>
<evidence type="ECO:0000313" key="2">
    <source>
        <dbReference type="EMBL" id="PQO47540.1"/>
    </source>
</evidence>
<sequence length="286" mass="30771">MPISPQDALYGFAAPALVAAAVFWIASRFLSESARERWPASLALIAGFLTGYALLKLEPWQPTSYWHWTPYVLALAAVIGSVSAAQGISLIERLLLYAAAAWIAAWFLVPNYDDLEPSRMTYLIVWPLYLLAIAYALDLLSRQLTGPLLPTVVTLSMAAGLVIVFLSGSAKFMQLYGFGFAAMGGVALGSLFSKEKPALLGAALLATFLSAGYLLVAKTQSFTRIPMICYVLPPIAPVTLWIAQWKPLAQRPGITGLILRLLVPAVICGVAVGLAAWAERDALSEL</sequence>
<keyword evidence="1" id="KW-1133">Transmembrane helix</keyword>
<feature type="transmembrane region" description="Helical" evidence="1">
    <location>
        <begin position="120"/>
        <end position="137"/>
    </location>
</feature>
<dbReference type="RefSeq" id="WP_105333802.1">
    <property type="nucleotide sequence ID" value="NZ_PUHZ01000004.1"/>
</dbReference>
<feature type="transmembrane region" description="Helical" evidence="1">
    <location>
        <begin position="7"/>
        <end position="26"/>
    </location>
</feature>
<accession>A0A2S8GSZ5</accession>
<proteinExistence type="predicted"/>
<feature type="transmembrane region" description="Helical" evidence="1">
    <location>
        <begin position="198"/>
        <end position="216"/>
    </location>
</feature>
<feature type="transmembrane region" description="Helical" evidence="1">
    <location>
        <begin position="67"/>
        <end position="88"/>
    </location>
</feature>
<dbReference type="AlphaFoldDB" id="A0A2S8GSZ5"/>
<gene>
    <name evidence="2" type="ORF">C5Y93_02450</name>
</gene>
<name>A0A2S8GSZ5_9BACT</name>
<feature type="transmembrane region" description="Helical" evidence="1">
    <location>
        <begin position="38"/>
        <end position="55"/>
    </location>
</feature>
<feature type="transmembrane region" description="Helical" evidence="1">
    <location>
        <begin position="94"/>
        <end position="113"/>
    </location>
</feature>
<keyword evidence="1" id="KW-0812">Transmembrane</keyword>
<dbReference type="EMBL" id="PUHZ01000004">
    <property type="protein sequence ID" value="PQO47540.1"/>
    <property type="molecule type" value="Genomic_DNA"/>
</dbReference>
<evidence type="ECO:0000313" key="3">
    <source>
        <dbReference type="Proteomes" id="UP000237819"/>
    </source>
</evidence>
<evidence type="ECO:0000256" key="1">
    <source>
        <dbReference type="SAM" id="Phobius"/>
    </source>
</evidence>
<keyword evidence="1" id="KW-0472">Membrane</keyword>
<feature type="transmembrane region" description="Helical" evidence="1">
    <location>
        <begin position="149"/>
        <end position="168"/>
    </location>
</feature>
<dbReference type="Proteomes" id="UP000237819">
    <property type="component" value="Unassembled WGS sequence"/>
</dbReference>
<feature type="transmembrane region" description="Helical" evidence="1">
    <location>
        <begin position="257"/>
        <end position="278"/>
    </location>
</feature>
<feature type="transmembrane region" description="Helical" evidence="1">
    <location>
        <begin position="228"/>
        <end position="245"/>
    </location>
</feature>
<reference evidence="2 3" key="1">
    <citation type="submission" date="2018-02" db="EMBL/GenBank/DDBJ databases">
        <title>Comparative genomes isolates from brazilian mangrove.</title>
        <authorList>
            <person name="Araujo J.E."/>
            <person name="Taketani R.G."/>
            <person name="Silva M.C.P."/>
            <person name="Loureco M.V."/>
            <person name="Andreote F.D."/>
        </authorList>
    </citation>
    <scope>NUCLEOTIDE SEQUENCE [LARGE SCALE GENOMIC DNA]</scope>
    <source>
        <strain evidence="2 3">Nap-Phe MGV</strain>
    </source>
</reference>